<name>A0A8T2Q6P0_CERRI</name>
<feature type="region of interest" description="Disordered" evidence="4">
    <location>
        <begin position="1001"/>
        <end position="1027"/>
    </location>
</feature>
<dbReference type="InterPro" id="IPR044522">
    <property type="entry name" value="TSO1-like"/>
</dbReference>
<dbReference type="InterPro" id="IPR005172">
    <property type="entry name" value="CRC"/>
</dbReference>
<gene>
    <name evidence="6" type="ORF">KP509_37G017200</name>
</gene>
<feature type="region of interest" description="Disordered" evidence="4">
    <location>
        <begin position="250"/>
        <end position="279"/>
    </location>
</feature>
<protein>
    <recommendedName>
        <fullName evidence="5">CRC domain-containing protein</fullName>
    </recommendedName>
</protein>
<dbReference type="PROSITE" id="PS51634">
    <property type="entry name" value="CRC"/>
    <property type="match status" value="1"/>
</dbReference>
<dbReference type="Proteomes" id="UP000825935">
    <property type="component" value="Chromosome 37"/>
</dbReference>
<organism evidence="6 7">
    <name type="scientific">Ceratopteris richardii</name>
    <name type="common">Triangle waterfern</name>
    <dbReference type="NCBI Taxonomy" id="49495"/>
    <lineage>
        <taxon>Eukaryota</taxon>
        <taxon>Viridiplantae</taxon>
        <taxon>Streptophyta</taxon>
        <taxon>Embryophyta</taxon>
        <taxon>Tracheophyta</taxon>
        <taxon>Polypodiopsida</taxon>
        <taxon>Polypodiidae</taxon>
        <taxon>Polypodiales</taxon>
        <taxon>Pteridineae</taxon>
        <taxon>Pteridaceae</taxon>
        <taxon>Parkerioideae</taxon>
        <taxon>Ceratopteris</taxon>
    </lineage>
</organism>
<keyword evidence="7" id="KW-1185">Reference proteome</keyword>
<evidence type="ECO:0000313" key="7">
    <source>
        <dbReference type="Proteomes" id="UP000825935"/>
    </source>
</evidence>
<evidence type="ECO:0000256" key="2">
    <source>
        <dbReference type="ARBA" id="ARBA00007267"/>
    </source>
</evidence>
<sequence>MDSPDRNSQGSEGEIQGSPIFNFLCSLSPIKPVKSSRVPQTYSEISFPPPPAVFVSPGAGAQKSRHVYLNRSDGPQSVPEIAHKDVKHAFVNASQRAQRVRSVRKVQKPVSYVSPCTSPSKLLEEYLAVPVEDEFNTEDGNLEISRQGENVSTDDKFTPDARGSNGLNKIHSNREEDNGIGMDIHQEADGSGDLEFLMTEDVDEHQEDSPVDQWHSIELSAEQVEGYIASLRDIVEEQGICALSANNLQSEGVTDPNLPENNLEPKPDADGSRVAVYKTSSPHQRVIRRRCLDFKDPEGELQIEPSTLSLESPSRQAASGGGTNKALLVLKKRVSATLSGVNRDSMGRIDISSDDHSWNDVTGNINMARTTVNIKFSRNSLIKDAENSSCLKSSPVATCRPSGIGLHLNSLTSSMTCTKVREIDGAVRSITSVRSGSITAGGLVSSKIQGGQAETPQKLLPLNPGKHLYAGAPTESRQSFPVSSLETRLNDCEAISECLDQDRESSKSAVCVHPGPSAIKQQVQDVTPSNGLNKRPSPLGRKRMFLQDAHYQVEMEGVEDNNQSPYSPKKKRRSSSVGEKSGDGCKRCNCKKSKCLKLYCECFAAGVYCVDSCTCQGCFNKPEFEETVMDTRQQIESRNPLAFAPKIIRAAELSPSKKDESRDTPASARHKRGCNCKKSHCLKKYCECFQAGVGCSEGCRCENCKNVHGRKEGSFAGSQDFENNEYSMESLVSKEVKDEHAGKSEHCVELIHGSQNQGLDLSPITPAFQHGSQNRFVNKSSLSIKKRGALEALRSPALSMSTTKPCQSPSLLSRSPSRLLRSCKGTQNSPPTGSSGVPLPKSSTSPVSTPRILRIGQFSPRWDGLDDICTLTPGLQAPLRPTPTSTSVLDRADLSPSVEEQPCNDISSTGNCSLRQSARLSRLTSPMSQQHSSQCLTPANTEASPQTQTPCAAVCDMDNKFAHGNSNAYTHQLMEDDGTADILKESDPECLPACLLSSSSPKHKRVSPPHHHALREGPYRGLQSPGIRNSRKFILQSVPSVPTTPLISVYEKHNGSKSHD</sequence>
<comment type="similarity">
    <text evidence="2">Belongs to the lin-54 family.</text>
</comment>
<evidence type="ECO:0000259" key="5">
    <source>
        <dbReference type="PROSITE" id="PS51634"/>
    </source>
</evidence>
<evidence type="ECO:0000256" key="4">
    <source>
        <dbReference type="SAM" id="MobiDB-lite"/>
    </source>
</evidence>
<feature type="region of interest" description="Disordered" evidence="4">
    <location>
        <begin position="795"/>
        <end position="849"/>
    </location>
</feature>
<dbReference type="Pfam" id="PF03638">
    <property type="entry name" value="TCR"/>
    <property type="match status" value="2"/>
</dbReference>
<dbReference type="GO" id="GO:0003700">
    <property type="term" value="F:DNA-binding transcription factor activity"/>
    <property type="evidence" value="ECO:0007669"/>
    <property type="project" value="InterPro"/>
</dbReference>
<dbReference type="OrthoDB" id="6283463at2759"/>
<evidence type="ECO:0000313" key="6">
    <source>
        <dbReference type="EMBL" id="KAH7279379.1"/>
    </source>
</evidence>
<comment type="caution">
    <text evidence="6">The sequence shown here is derived from an EMBL/GenBank/DDBJ whole genome shotgun (WGS) entry which is preliminary data.</text>
</comment>
<feature type="region of interest" description="Disordered" evidence="4">
    <location>
        <begin position="556"/>
        <end position="585"/>
    </location>
</feature>
<dbReference type="AlphaFoldDB" id="A0A8T2Q6P0"/>
<feature type="compositionally biased region" description="Basic residues" evidence="4">
    <location>
        <begin position="1001"/>
        <end position="1013"/>
    </location>
</feature>
<comment type="subcellular location">
    <subcellularLocation>
        <location evidence="1">Nucleus</location>
    </subcellularLocation>
</comment>
<dbReference type="OMA" id="SEQHAND"/>
<keyword evidence="3" id="KW-0539">Nucleus</keyword>
<feature type="compositionally biased region" description="Polar residues" evidence="4">
    <location>
        <begin position="824"/>
        <end position="848"/>
    </location>
</feature>
<evidence type="ECO:0000256" key="3">
    <source>
        <dbReference type="ARBA" id="ARBA00023242"/>
    </source>
</evidence>
<dbReference type="PANTHER" id="PTHR46159">
    <property type="entry name" value="PROTEIN TESMIN/TSO1-LIKE CXC 2"/>
    <property type="match status" value="1"/>
</dbReference>
<reference evidence="6" key="1">
    <citation type="submission" date="2021-08" db="EMBL/GenBank/DDBJ databases">
        <title>WGS assembly of Ceratopteris richardii.</title>
        <authorList>
            <person name="Marchant D.B."/>
            <person name="Chen G."/>
            <person name="Jenkins J."/>
            <person name="Shu S."/>
            <person name="Leebens-Mack J."/>
            <person name="Grimwood J."/>
            <person name="Schmutz J."/>
            <person name="Soltis P."/>
            <person name="Soltis D."/>
            <person name="Chen Z.-H."/>
        </authorList>
    </citation>
    <scope>NUCLEOTIDE SEQUENCE</scope>
    <source>
        <strain evidence="6">Whitten #5841</strain>
        <tissue evidence="6">Leaf</tissue>
    </source>
</reference>
<evidence type="ECO:0000256" key="1">
    <source>
        <dbReference type="ARBA" id="ARBA00004123"/>
    </source>
</evidence>
<feature type="compositionally biased region" description="Low complexity" evidence="4">
    <location>
        <begin position="808"/>
        <end position="822"/>
    </location>
</feature>
<dbReference type="GO" id="GO:0005634">
    <property type="term" value="C:nucleus"/>
    <property type="evidence" value="ECO:0007669"/>
    <property type="project" value="UniProtKB-SubCell"/>
</dbReference>
<dbReference type="EMBL" id="CM035442">
    <property type="protein sequence ID" value="KAH7279379.1"/>
    <property type="molecule type" value="Genomic_DNA"/>
</dbReference>
<accession>A0A8T2Q6P0</accession>
<feature type="compositionally biased region" description="Polar residues" evidence="4">
    <location>
        <begin position="798"/>
        <end position="807"/>
    </location>
</feature>
<dbReference type="PANTHER" id="PTHR46159:SF6">
    <property type="entry name" value="OS12G0605300 PROTEIN"/>
    <property type="match status" value="1"/>
</dbReference>
<proteinExistence type="inferred from homology"/>
<feature type="region of interest" description="Disordered" evidence="4">
    <location>
        <begin position="145"/>
        <end position="178"/>
    </location>
</feature>
<dbReference type="InterPro" id="IPR033467">
    <property type="entry name" value="Tesmin/TSO1-like_CXC"/>
</dbReference>
<feature type="region of interest" description="Disordered" evidence="4">
    <location>
        <begin position="920"/>
        <end position="943"/>
    </location>
</feature>
<dbReference type="SMART" id="SM01114">
    <property type="entry name" value="CXC"/>
    <property type="match status" value="2"/>
</dbReference>
<feature type="domain" description="CRC" evidence="5">
    <location>
        <begin position="584"/>
        <end position="709"/>
    </location>
</feature>